<keyword evidence="5 7" id="KW-0472">Membrane</keyword>
<feature type="transmembrane region" description="Helical" evidence="7">
    <location>
        <begin position="392"/>
        <end position="414"/>
    </location>
</feature>
<dbReference type="EMBL" id="CP119922">
    <property type="protein sequence ID" value="WFD17479.1"/>
    <property type="molecule type" value="Genomic_DNA"/>
</dbReference>
<feature type="transmembrane region" description="Helical" evidence="7">
    <location>
        <begin position="199"/>
        <end position="221"/>
    </location>
</feature>
<keyword evidence="10" id="KW-1185">Reference proteome</keyword>
<evidence type="ECO:0000256" key="3">
    <source>
        <dbReference type="ARBA" id="ARBA00022692"/>
    </source>
</evidence>
<feature type="transmembrane region" description="Helical" evidence="7">
    <location>
        <begin position="113"/>
        <end position="140"/>
    </location>
</feature>
<evidence type="ECO:0000313" key="9">
    <source>
        <dbReference type="EMBL" id="WFD17479.1"/>
    </source>
</evidence>
<protein>
    <recommendedName>
        <fullName evidence="8">Major facilitator superfamily (MFS) profile domain-containing protein</fullName>
    </recommendedName>
</protein>
<feature type="transmembrane region" description="Helical" evidence="7">
    <location>
        <begin position="279"/>
        <end position="301"/>
    </location>
</feature>
<dbReference type="AlphaFoldDB" id="A0AAJ5Z7R5"/>
<feature type="transmembrane region" description="Helical" evidence="7">
    <location>
        <begin position="321"/>
        <end position="345"/>
    </location>
</feature>
<evidence type="ECO:0000256" key="2">
    <source>
        <dbReference type="ARBA" id="ARBA00022448"/>
    </source>
</evidence>
<dbReference type="GO" id="GO:0005886">
    <property type="term" value="C:plasma membrane"/>
    <property type="evidence" value="ECO:0007669"/>
    <property type="project" value="TreeGrafter"/>
</dbReference>
<evidence type="ECO:0000256" key="5">
    <source>
        <dbReference type="ARBA" id="ARBA00023136"/>
    </source>
</evidence>
<dbReference type="GO" id="GO:0022857">
    <property type="term" value="F:transmembrane transporter activity"/>
    <property type="evidence" value="ECO:0007669"/>
    <property type="project" value="InterPro"/>
</dbReference>
<gene>
    <name evidence="9" type="ORF">MARU1_003534</name>
</gene>
<feature type="domain" description="Major facilitator superfamily (MFS) profile" evidence="8">
    <location>
        <begin position="47"/>
        <end position="484"/>
    </location>
</feature>
<evidence type="ECO:0000259" key="8">
    <source>
        <dbReference type="PROSITE" id="PS50850"/>
    </source>
</evidence>
<feature type="transmembrane region" description="Helical" evidence="7">
    <location>
        <begin position="366"/>
        <end position="386"/>
    </location>
</feature>
<name>A0AAJ5Z7R5_9BASI</name>
<feature type="compositionally biased region" description="Polar residues" evidence="6">
    <location>
        <begin position="1"/>
        <end position="14"/>
    </location>
</feature>
<dbReference type="Pfam" id="PF07690">
    <property type="entry name" value="MFS_1"/>
    <property type="match status" value="1"/>
</dbReference>
<dbReference type="Gene3D" id="1.20.1250.20">
    <property type="entry name" value="MFS general substrate transporter like domains"/>
    <property type="match status" value="1"/>
</dbReference>
<dbReference type="PROSITE" id="PS50850">
    <property type="entry name" value="MFS"/>
    <property type="match status" value="1"/>
</dbReference>
<feature type="transmembrane region" description="Helical" evidence="7">
    <location>
        <begin position="174"/>
        <end position="193"/>
    </location>
</feature>
<feature type="transmembrane region" description="Helical" evidence="7">
    <location>
        <begin position="81"/>
        <end position="101"/>
    </location>
</feature>
<accession>A0AAJ5Z7R5</accession>
<dbReference type="Proteomes" id="UP001217582">
    <property type="component" value="Chromosome 7"/>
</dbReference>
<dbReference type="PANTHER" id="PTHR23502">
    <property type="entry name" value="MAJOR FACILITATOR SUPERFAMILY"/>
    <property type="match status" value="1"/>
</dbReference>
<proteinExistence type="predicted"/>
<evidence type="ECO:0000256" key="1">
    <source>
        <dbReference type="ARBA" id="ARBA00004141"/>
    </source>
</evidence>
<dbReference type="SUPFAM" id="SSF103473">
    <property type="entry name" value="MFS general substrate transporter"/>
    <property type="match status" value="1"/>
</dbReference>
<feature type="region of interest" description="Disordered" evidence="6">
    <location>
        <begin position="1"/>
        <end position="24"/>
    </location>
</feature>
<evidence type="ECO:0000256" key="4">
    <source>
        <dbReference type="ARBA" id="ARBA00022989"/>
    </source>
</evidence>
<dbReference type="FunFam" id="1.20.1720.10:FF:000009">
    <property type="entry name" value="MFS multidrug transporter"/>
    <property type="match status" value="1"/>
</dbReference>
<keyword evidence="2" id="KW-0813">Transport</keyword>
<evidence type="ECO:0000256" key="7">
    <source>
        <dbReference type="SAM" id="Phobius"/>
    </source>
</evidence>
<feature type="transmembrane region" description="Helical" evidence="7">
    <location>
        <begin position="45"/>
        <end position="69"/>
    </location>
</feature>
<dbReference type="Gene3D" id="1.20.1720.10">
    <property type="entry name" value="Multidrug resistance protein D"/>
    <property type="match status" value="1"/>
</dbReference>
<comment type="subcellular location">
    <subcellularLocation>
        <location evidence="1">Membrane</location>
        <topology evidence="1">Multi-pass membrane protein</topology>
    </subcellularLocation>
</comment>
<evidence type="ECO:0000256" key="6">
    <source>
        <dbReference type="SAM" id="MobiDB-lite"/>
    </source>
</evidence>
<feature type="transmembrane region" description="Helical" evidence="7">
    <location>
        <begin position="459"/>
        <end position="481"/>
    </location>
</feature>
<dbReference type="InterPro" id="IPR011701">
    <property type="entry name" value="MFS"/>
</dbReference>
<evidence type="ECO:0000313" key="10">
    <source>
        <dbReference type="Proteomes" id="UP001217582"/>
    </source>
</evidence>
<dbReference type="InterPro" id="IPR020846">
    <property type="entry name" value="MFS_dom"/>
</dbReference>
<dbReference type="PANTHER" id="PTHR23502:SF51">
    <property type="entry name" value="QUINIDINE RESISTANCE PROTEIN 1-RELATED"/>
    <property type="match status" value="1"/>
</dbReference>
<keyword evidence="3 7" id="KW-0812">Transmembrane</keyword>
<keyword evidence="4 7" id="KW-1133">Transmembrane helix</keyword>
<sequence>MGSRETTQPRTQPPQDEERQDLPLGKPVVDADAEAFSSLLRWAKAMVVALASVSGFMSPFSSTIYVPALDEISKKLQISRADTLLSVTLYLVFQGLSPSFWGPLSDQLGRRPILLSTFTVLLGANLGLAFSNTFWLLLVLRMVQAFGSSSAMAIGAGLIGDIARRKERGRYMSYFQSGVLLGPCVAPVVGGLVSHRWDWHAPFFFLAAFGGLLNVVLALFLPETLRKLMGDGSRQPRGIWKPWVPMRWTPKPGANERAPPLMHPVSTLSIRQMGFERPWLVYGQLDISLLVASYAIPFALFSVTSSFFSPILASNYDYNTIVIGLCYLPLGAGFALGSILSGRLIDSEYQRAKRKHGLRLNLYKARLKLGPIFNVIFCCGVMAFVWCLDKRVHIAAPLTIVFFTMTASMMYFTAINALLIDLYPDLGASIIASVNISRCILSAVIVAVTQYIINGIGTGWTFTLYSLVAMVCPIPVTLLLVRLNTSLLTRSARSDKAARAQVLGHA</sequence>
<feature type="transmembrane region" description="Helical" evidence="7">
    <location>
        <begin position="426"/>
        <end position="453"/>
    </location>
</feature>
<organism evidence="9 10">
    <name type="scientific">Malassezia arunalokei</name>
    <dbReference type="NCBI Taxonomy" id="1514897"/>
    <lineage>
        <taxon>Eukaryota</taxon>
        <taxon>Fungi</taxon>
        <taxon>Dikarya</taxon>
        <taxon>Basidiomycota</taxon>
        <taxon>Ustilaginomycotina</taxon>
        <taxon>Malasseziomycetes</taxon>
        <taxon>Malasseziales</taxon>
        <taxon>Malasseziaceae</taxon>
        <taxon>Malassezia</taxon>
    </lineage>
</organism>
<reference evidence="9 10" key="1">
    <citation type="submission" date="2023-03" db="EMBL/GenBank/DDBJ databases">
        <title>Mating type loci evolution in Malassezia.</title>
        <authorList>
            <person name="Coelho M.A."/>
        </authorList>
    </citation>
    <scope>NUCLEOTIDE SEQUENCE [LARGE SCALE GENOMIC DNA]</scope>
    <source>
        <strain evidence="9 10">CBS 13387</strain>
    </source>
</reference>
<dbReference type="InterPro" id="IPR036259">
    <property type="entry name" value="MFS_trans_sf"/>
</dbReference>